<keyword evidence="3" id="KW-1185">Reference proteome</keyword>
<evidence type="ECO:0000313" key="2">
    <source>
        <dbReference type="EMBL" id="KAK3326783.1"/>
    </source>
</evidence>
<sequence>MIQDDPVTCPSSFHCVVQAAFPEASALFVGCCGDMDERCYIPQACNDAAAATITSTSNTTTDLANLATITCAGDSPSCVTYLWTEVDATAFGCDVTGGTKDARSSPKPRSTPLPTSDIGPTDFTTTYSPTQSLTTSFPLTPSSGGGKPPPGESLLYGFTETQRIGVIVACSLAVTVFGGGDITSRR</sequence>
<dbReference type="EMBL" id="JAUEDM010000002">
    <property type="protein sequence ID" value="KAK3326783.1"/>
    <property type="molecule type" value="Genomic_DNA"/>
</dbReference>
<protein>
    <submittedName>
        <fullName evidence="2">Uncharacterized protein</fullName>
    </submittedName>
</protein>
<feature type="region of interest" description="Disordered" evidence="1">
    <location>
        <begin position="97"/>
        <end position="152"/>
    </location>
</feature>
<evidence type="ECO:0000313" key="3">
    <source>
        <dbReference type="Proteomes" id="UP001283341"/>
    </source>
</evidence>
<proteinExistence type="predicted"/>
<reference evidence="2" key="2">
    <citation type="submission" date="2023-06" db="EMBL/GenBank/DDBJ databases">
        <authorList>
            <consortium name="Lawrence Berkeley National Laboratory"/>
            <person name="Haridas S."/>
            <person name="Hensen N."/>
            <person name="Bonometti L."/>
            <person name="Westerberg I."/>
            <person name="Brannstrom I.O."/>
            <person name="Guillou S."/>
            <person name="Cros-Aarteil S."/>
            <person name="Calhoun S."/>
            <person name="Kuo A."/>
            <person name="Mondo S."/>
            <person name="Pangilinan J."/>
            <person name="Riley R."/>
            <person name="Labutti K."/>
            <person name="Andreopoulos B."/>
            <person name="Lipzen A."/>
            <person name="Chen C."/>
            <person name="Yanf M."/>
            <person name="Daum C."/>
            <person name="Ng V."/>
            <person name="Clum A."/>
            <person name="Steindorff A."/>
            <person name="Ohm R."/>
            <person name="Martin F."/>
            <person name="Silar P."/>
            <person name="Natvig D."/>
            <person name="Lalanne C."/>
            <person name="Gautier V."/>
            <person name="Ament-Velasquez S.L."/>
            <person name="Kruys A."/>
            <person name="Hutchinson M.I."/>
            <person name="Powell A.J."/>
            <person name="Barry K."/>
            <person name="Miller A.N."/>
            <person name="Grigoriev I.V."/>
            <person name="Debuchy R."/>
            <person name="Gladieux P."/>
            <person name="Thoren M.H."/>
            <person name="Johannesson H."/>
        </authorList>
    </citation>
    <scope>NUCLEOTIDE SEQUENCE</scope>
    <source>
        <strain evidence="2">CBS 118394</strain>
    </source>
</reference>
<dbReference type="AlphaFoldDB" id="A0AAE0IKV6"/>
<organism evidence="2 3">
    <name type="scientific">Apodospora peruviana</name>
    <dbReference type="NCBI Taxonomy" id="516989"/>
    <lineage>
        <taxon>Eukaryota</taxon>
        <taxon>Fungi</taxon>
        <taxon>Dikarya</taxon>
        <taxon>Ascomycota</taxon>
        <taxon>Pezizomycotina</taxon>
        <taxon>Sordariomycetes</taxon>
        <taxon>Sordariomycetidae</taxon>
        <taxon>Sordariales</taxon>
        <taxon>Lasiosphaeriaceae</taxon>
        <taxon>Apodospora</taxon>
    </lineage>
</organism>
<name>A0AAE0IKV6_9PEZI</name>
<gene>
    <name evidence="2" type="ORF">B0H66DRAFT_618047</name>
</gene>
<reference evidence="2" key="1">
    <citation type="journal article" date="2023" name="Mol. Phylogenet. Evol.">
        <title>Genome-scale phylogeny and comparative genomics of the fungal order Sordariales.</title>
        <authorList>
            <person name="Hensen N."/>
            <person name="Bonometti L."/>
            <person name="Westerberg I."/>
            <person name="Brannstrom I.O."/>
            <person name="Guillou S."/>
            <person name="Cros-Aarteil S."/>
            <person name="Calhoun S."/>
            <person name="Haridas S."/>
            <person name="Kuo A."/>
            <person name="Mondo S."/>
            <person name="Pangilinan J."/>
            <person name="Riley R."/>
            <person name="LaButti K."/>
            <person name="Andreopoulos B."/>
            <person name="Lipzen A."/>
            <person name="Chen C."/>
            <person name="Yan M."/>
            <person name="Daum C."/>
            <person name="Ng V."/>
            <person name="Clum A."/>
            <person name="Steindorff A."/>
            <person name="Ohm R.A."/>
            <person name="Martin F."/>
            <person name="Silar P."/>
            <person name="Natvig D.O."/>
            <person name="Lalanne C."/>
            <person name="Gautier V."/>
            <person name="Ament-Velasquez S.L."/>
            <person name="Kruys A."/>
            <person name="Hutchinson M.I."/>
            <person name="Powell A.J."/>
            <person name="Barry K."/>
            <person name="Miller A.N."/>
            <person name="Grigoriev I.V."/>
            <person name="Debuchy R."/>
            <person name="Gladieux P."/>
            <person name="Hiltunen Thoren M."/>
            <person name="Johannesson H."/>
        </authorList>
    </citation>
    <scope>NUCLEOTIDE SEQUENCE</scope>
    <source>
        <strain evidence="2">CBS 118394</strain>
    </source>
</reference>
<evidence type="ECO:0000256" key="1">
    <source>
        <dbReference type="SAM" id="MobiDB-lite"/>
    </source>
</evidence>
<feature type="compositionally biased region" description="Low complexity" evidence="1">
    <location>
        <begin position="124"/>
        <end position="142"/>
    </location>
</feature>
<accession>A0AAE0IKV6</accession>
<dbReference type="Proteomes" id="UP001283341">
    <property type="component" value="Unassembled WGS sequence"/>
</dbReference>
<comment type="caution">
    <text evidence="2">The sequence shown here is derived from an EMBL/GenBank/DDBJ whole genome shotgun (WGS) entry which is preliminary data.</text>
</comment>